<feature type="transmembrane region" description="Helical" evidence="1">
    <location>
        <begin position="67"/>
        <end position="85"/>
    </location>
</feature>
<dbReference type="RefSeq" id="WP_169506468.1">
    <property type="nucleotide sequence ID" value="NZ_JABBPN010000021.1"/>
</dbReference>
<evidence type="ECO:0000256" key="1">
    <source>
        <dbReference type="SAM" id="Phobius"/>
    </source>
</evidence>
<reference evidence="2 3" key="1">
    <citation type="submission" date="2020-04" db="EMBL/GenBank/DDBJ databases">
        <title>Paenibacillus algicola sp. nov., a novel marine bacterium producing alginate lyase.</title>
        <authorList>
            <person name="Huang H."/>
        </authorList>
    </citation>
    <scope>NUCLEOTIDE SEQUENCE [LARGE SCALE GENOMIC DNA]</scope>
    <source>
        <strain evidence="2 3">L7-75</strain>
    </source>
</reference>
<gene>
    <name evidence="2" type="ORF">HII30_18170</name>
</gene>
<dbReference type="EMBL" id="JABBPN010000021">
    <property type="protein sequence ID" value="NMO97693.1"/>
    <property type="molecule type" value="Genomic_DNA"/>
</dbReference>
<keyword evidence="1" id="KW-0812">Transmembrane</keyword>
<evidence type="ECO:0000313" key="2">
    <source>
        <dbReference type="EMBL" id="NMO97693.1"/>
    </source>
</evidence>
<proteinExistence type="predicted"/>
<organism evidence="2 3">
    <name type="scientific">Paenibacillus lemnae</name>
    <dbReference type="NCBI Taxonomy" id="1330551"/>
    <lineage>
        <taxon>Bacteria</taxon>
        <taxon>Bacillati</taxon>
        <taxon>Bacillota</taxon>
        <taxon>Bacilli</taxon>
        <taxon>Bacillales</taxon>
        <taxon>Paenibacillaceae</taxon>
        <taxon>Paenibacillus</taxon>
    </lineage>
</organism>
<name>A0A848MCB0_PAELE</name>
<dbReference type="Proteomes" id="UP000565468">
    <property type="component" value="Unassembled WGS sequence"/>
</dbReference>
<evidence type="ECO:0000313" key="3">
    <source>
        <dbReference type="Proteomes" id="UP000565468"/>
    </source>
</evidence>
<keyword evidence="1" id="KW-1133">Transmembrane helix</keyword>
<feature type="transmembrane region" description="Helical" evidence="1">
    <location>
        <begin position="7"/>
        <end position="25"/>
    </location>
</feature>
<keyword evidence="1" id="KW-0472">Membrane</keyword>
<keyword evidence="3" id="KW-1185">Reference proteome</keyword>
<dbReference type="AlphaFoldDB" id="A0A848MCB0"/>
<comment type="caution">
    <text evidence="2">The sequence shown here is derived from an EMBL/GenBank/DDBJ whole genome shotgun (WGS) entry which is preliminary data.</text>
</comment>
<sequence length="99" mass="11733">MKLNKRLMIESVIVSMIMMLFYTGWNVIKGMMLTKNHVPDILNQYKSVDHLQTKVSFGTVYAGGWEMWMIGFAWFTFLTITYYAIRVGFKRMWRSEESS</sequence>
<protein>
    <submittedName>
        <fullName evidence="2">Uncharacterized protein</fullName>
    </submittedName>
</protein>
<accession>A0A848MCB0</accession>